<evidence type="ECO:0000313" key="2">
    <source>
        <dbReference type="Proteomes" id="UP000229498"/>
    </source>
</evidence>
<accession>A0A2M9FVE9</accession>
<sequence length="70" mass="7492">MTPTDDDMLTERLHKSFVAGVNWPVDAASLAALADIGLGDGEIAAYFGVTAAEVAELRRRYAAAVRKRAK</sequence>
<dbReference type="OrthoDB" id="7877213at2"/>
<name>A0A2M9FVE9_9PROT</name>
<proteinExistence type="predicted"/>
<dbReference type="Proteomes" id="UP000229498">
    <property type="component" value="Unassembled WGS sequence"/>
</dbReference>
<comment type="caution">
    <text evidence="1">The sequence shown here is derived from an EMBL/GenBank/DDBJ whole genome shotgun (WGS) entry which is preliminary data.</text>
</comment>
<dbReference type="AlphaFoldDB" id="A0A2M9FVE9"/>
<gene>
    <name evidence="1" type="ORF">CVT23_21230</name>
</gene>
<reference evidence="1 2" key="1">
    <citation type="submission" date="2017-11" db="EMBL/GenBank/DDBJ databases">
        <title>Draft genome sequence of Rhizobiales bacterium SY3-13.</title>
        <authorList>
            <person name="Sun C."/>
        </authorList>
    </citation>
    <scope>NUCLEOTIDE SEQUENCE [LARGE SCALE GENOMIC DNA]</scope>
    <source>
        <strain evidence="1 2">SY3-13</strain>
    </source>
</reference>
<dbReference type="RefSeq" id="WP_109795163.1">
    <property type="nucleotide sequence ID" value="NZ_PHIG01000063.1"/>
</dbReference>
<protein>
    <submittedName>
        <fullName evidence="1">Uncharacterized protein</fullName>
    </submittedName>
</protein>
<keyword evidence="2" id="KW-1185">Reference proteome</keyword>
<evidence type="ECO:0000313" key="1">
    <source>
        <dbReference type="EMBL" id="PJK27450.1"/>
    </source>
</evidence>
<dbReference type="EMBL" id="PHIG01000063">
    <property type="protein sequence ID" value="PJK27450.1"/>
    <property type="molecule type" value="Genomic_DNA"/>
</dbReference>
<organism evidence="1 2">
    <name type="scientific">Minwuia thermotolerans</name>
    <dbReference type="NCBI Taxonomy" id="2056226"/>
    <lineage>
        <taxon>Bacteria</taxon>
        <taxon>Pseudomonadati</taxon>
        <taxon>Pseudomonadota</taxon>
        <taxon>Alphaproteobacteria</taxon>
        <taxon>Minwuiales</taxon>
        <taxon>Minwuiaceae</taxon>
        <taxon>Minwuia</taxon>
    </lineage>
</organism>